<evidence type="ECO:0000313" key="2">
    <source>
        <dbReference type="Proteomes" id="UP000198703"/>
    </source>
</evidence>
<proteinExistence type="predicted"/>
<gene>
    <name evidence="1" type="ORF">SAMN05444370_11545</name>
</gene>
<accession>A0A1H4ER60</accession>
<dbReference type="STRING" id="89524.SAMN05444370_11545"/>
<dbReference type="AlphaFoldDB" id="A0A1H4ER60"/>
<organism evidence="1 2">
    <name type="scientific">Rubrimonas cliftonensis</name>
    <dbReference type="NCBI Taxonomy" id="89524"/>
    <lineage>
        <taxon>Bacteria</taxon>
        <taxon>Pseudomonadati</taxon>
        <taxon>Pseudomonadota</taxon>
        <taxon>Alphaproteobacteria</taxon>
        <taxon>Rhodobacterales</taxon>
        <taxon>Paracoccaceae</taxon>
        <taxon>Rubrimonas</taxon>
    </lineage>
</organism>
<sequence>MNVAIYRILNLGAKDWPPHAGDRAAQRASIQSALKTIRMALSCEGGHVHIGNYGVSVHYSSRPRGDDRTSYTCGTLSGYSLRHCHTALAAMVAGAPWVDTRPVTDLGGLMRAPMIACGRAAEPGPWHALSFAPRAYVFETLRRLGAHVGEGRRRP</sequence>
<evidence type="ECO:0000313" key="1">
    <source>
        <dbReference type="EMBL" id="SEA87349.1"/>
    </source>
</evidence>
<reference evidence="1 2" key="1">
    <citation type="submission" date="2016-10" db="EMBL/GenBank/DDBJ databases">
        <authorList>
            <person name="de Groot N.N."/>
        </authorList>
    </citation>
    <scope>NUCLEOTIDE SEQUENCE [LARGE SCALE GENOMIC DNA]</scope>
    <source>
        <strain evidence="1 2">DSM 15345</strain>
    </source>
</reference>
<keyword evidence="2" id="KW-1185">Reference proteome</keyword>
<dbReference type="Proteomes" id="UP000198703">
    <property type="component" value="Unassembled WGS sequence"/>
</dbReference>
<dbReference type="RefSeq" id="WP_093255422.1">
    <property type="nucleotide sequence ID" value="NZ_FNQM01000015.1"/>
</dbReference>
<dbReference type="EMBL" id="FNQM01000015">
    <property type="protein sequence ID" value="SEA87349.1"/>
    <property type="molecule type" value="Genomic_DNA"/>
</dbReference>
<protein>
    <submittedName>
        <fullName evidence="1">Uncharacterized protein</fullName>
    </submittedName>
</protein>
<name>A0A1H4ER60_9RHOB</name>
<dbReference type="OrthoDB" id="7352238at2"/>